<keyword evidence="2" id="KW-1185">Reference proteome</keyword>
<dbReference type="EMBL" id="CP001363">
    <property type="protein sequence ID" value="ACY88094.1"/>
    <property type="molecule type" value="Genomic_DNA"/>
</dbReference>
<evidence type="ECO:0000313" key="1">
    <source>
        <dbReference type="EMBL" id="ACY88094.1"/>
    </source>
</evidence>
<name>A0A0F6B0R7_SALT1</name>
<dbReference type="KEGG" id="seo:STM14_1615"/>
<reference evidence="1 2" key="1">
    <citation type="journal article" date="2010" name="J. Bacteriol.">
        <title>Short-term signatures of evolutionary change in the Salmonella enterica serovar typhimurium 14028 genome.</title>
        <authorList>
            <person name="Jarvik T."/>
            <person name="Smillie C."/>
            <person name="Groisman E.A."/>
            <person name="Ochman H."/>
        </authorList>
    </citation>
    <scope>NUCLEOTIDE SEQUENCE [LARGE SCALE GENOMIC DNA]</scope>
    <source>
        <strain evidence="2">14028s / SGSC 2262</strain>
    </source>
</reference>
<dbReference type="AlphaFoldDB" id="A0A0F6B0R7"/>
<dbReference type="HOGENOM" id="CLU_2791539_0_0_6"/>
<organism evidence="1 2">
    <name type="scientific">Salmonella typhimurium (strain 14028s / SGSC 2262)</name>
    <dbReference type="NCBI Taxonomy" id="588858"/>
    <lineage>
        <taxon>Bacteria</taxon>
        <taxon>Pseudomonadati</taxon>
        <taxon>Pseudomonadota</taxon>
        <taxon>Gammaproteobacteria</taxon>
        <taxon>Enterobacterales</taxon>
        <taxon>Enterobacteriaceae</taxon>
        <taxon>Salmonella</taxon>
    </lineage>
</organism>
<dbReference type="BioCyc" id="SENT588858:STM14_RS07515-MONOMER"/>
<protein>
    <submittedName>
        <fullName evidence="1">Uncharacterized protein</fullName>
    </submittedName>
</protein>
<dbReference type="RefSeq" id="WP_011233063.1">
    <property type="nucleotide sequence ID" value="NC_016856.1"/>
</dbReference>
<dbReference type="PATRIC" id="fig|588858.6.peg.1560"/>
<evidence type="ECO:0000313" key="2">
    <source>
        <dbReference type="Proteomes" id="UP000002695"/>
    </source>
</evidence>
<proteinExistence type="predicted"/>
<gene>
    <name evidence="1" type="ordered locus">STM14_1615</name>
</gene>
<accession>A0A0F6B0R7</accession>
<sequence length="68" mass="8104">MDTQLTVNKFIFSLYVILRNKYNPSFTSILVRLNLFHQFRVITGNSGYICFIPFYIDPFRAVRCTYLI</sequence>
<dbReference type="Proteomes" id="UP000002695">
    <property type="component" value="Chromosome"/>
</dbReference>